<gene>
    <name evidence="2" type="ORF">HFP15_25480</name>
</gene>
<comment type="caution">
    <text evidence="2">The sequence shown here is derived from an EMBL/GenBank/DDBJ whole genome shotgun (WGS) entry which is preliminary data.</text>
</comment>
<protein>
    <submittedName>
        <fullName evidence="2">Alpha/beta hydrolase</fullName>
    </submittedName>
</protein>
<dbReference type="RefSeq" id="WP_168519279.1">
    <property type="nucleotide sequence ID" value="NZ_JAAXLS010000021.1"/>
</dbReference>
<feature type="domain" description="AB hydrolase-1" evidence="1">
    <location>
        <begin position="5"/>
        <end position="224"/>
    </location>
</feature>
<dbReference type="EMBL" id="JAAXLS010000021">
    <property type="protein sequence ID" value="NKQ56234.1"/>
    <property type="molecule type" value="Genomic_DNA"/>
</dbReference>
<dbReference type="InterPro" id="IPR000073">
    <property type="entry name" value="AB_hydrolase_1"/>
</dbReference>
<accession>A0ABX1J972</accession>
<keyword evidence="2" id="KW-0378">Hydrolase</keyword>
<dbReference type="Gene3D" id="3.40.50.1820">
    <property type="entry name" value="alpha/beta hydrolase"/>
    <property type="match status" value="1"/>
</dbReference>
<sequence>MTSTLVAVPGTLCSPEIFTRLAGELRDEITVEAVDWMTEPGPWGIEDIAGRLAVRIERDHGAPVLVAGHSTGGSIALTLAAARSDLVAGLLLANTGAHMRGHGDVDRILDTIATAWGPKLHAAVLDRSFAEPVPARFRDSLLAYAATVQQEAALDVLRSQRDLDLTARLPHIACPVTVLHGVLDRARSVADAEYLVAHLPNCALRTVYTGHSPVWEDVRATAAAVRALNHENR</sequence>
<dbReference type="GO" id="GO:0016787">
    <property type="term" value="F:hydrolase activity"/>
    <property type="evidence" value="ECO:0007669"/>
    <property type="project" value="UniProtKB-KW"/>
</dbReference>
<organism evidence="2 3">
    <name type="scientific">Amycolatopsis acididurans</name>
    <dbReference type="NCBI Taxonomy" id="2724524"/>
    <lineage>
        <taxon>Bacteria</taxon>
        <taxon>Bacillati</taxon>
        <taxon>Actinomycetota</taxon>
        <taxon>Actinomycetes</taxon>
        <taxon>Pseudonocardiales</taxon>
        <taxon>Pseudonocardiaceae</taxon>
        <taxon>Amycolatopsis</taxon>
    </lineage>
</organism>
<name>A0ABX1J972_9PSEU</name>
<keyword evidence="3" id="KW-1185">Reference proteome</keyword>
<dbReference type="Pfam" id="PF12697">
    <property type="entry name" value="Abhydrolase_6"/>
    <property type="match status" value="1"/>
</dbReference>
<dbReference type="SUPFAM" id="SSF53474">
    <property type="entry name" value="alpha/beta-Hydrolases"/>
    <property type="match status" value="1"/>
</dbReference>
<evidence type="ECO:0000313" key="2">
    <source>
        <dbReference type="EMBL" id="NKQ56234.1"/>
    </source>
</evidence>
<evidence type="ECO:0000259" key="1">
    <source>
        <dbReference type="Pfam" id="PF12697"/>
    </source>
</evidence>
<dbReference type="InterPro" id="IPR029058">
    <property type="entry name" value="AB_hydrolase_fold"/>
</dbReference>
<dbReference type="PANTHER" id="PTHR46438">
    <property type="entry name" value="ALPHA/BETA-HYDROLASES SUPERFAMILY PROTEIN"/>
    <property type="match status" value="1"/>
</dbReference>
<reference evidence="2 3" key="1">
    <citation type="submission" date="2020-04" db="EMBL/GenBank/DDBJ databases">
        <title>Novel species.</title>
        <authorList>
            <person name="Teo W.F.A."/>
            <person name="Lipun K."/>
            <person name="Srisuk N."/>
            <person name="Duangmal K."/>
        </authorList>
    </citation>
    <scope>NUCLEOTIDE SEQUENCE [LARGE SCALE GENOMIC DNA]</scope>
    <source>
        <strain evidence="2 3">K13G38</strain>
    </source>
</reference>
<proteinExistence type="predicted"/>
<evidence type="ECO:0000313" key="3">
    <source>
        <dbReference type="Proteomes" id="UP000715441"/>
    </source>
</evidence>
<dbReference type="Proteomes" id="UP000715441">
    <property type="component" value="Unassembled WGS sequence"/>
</dbReference>